<reference evidence="6" key="1">
    <citation type="journal article" date="2015" name="Insect Biochem. Mol. Biol.">
        <title>An insight into the sialome of the horse fly, Tabanus bromius.</title>
        <authorList>
            <person name="Ribeiro J.M."/>
            <person name="Kazimirova M."/>
            <person name="Takac P."/>
            <person name="Andersen J.F."/>
            <person name="Francischetti I.M."/>
        </authorList>
    </citation>
    <scope>NUCLEOTIDE SEQUENCE</scope>
</reference>
<protein>
    <recommendedName>
        <fullName evidence="2">DNA polymerase delta subunit 3</fullName>
    </recommendedName>
</protein>
<dbReference type="GO" id="GO:0043625">
    <property type="term" value="C:delta DNA polymerase complex"/>
    <property type="evidence" value="ECO:0007669"/>
    <property type="project" value="InterPro"/>
</dbReference>
<dbReference type="GO" id="GO:0006271">
    <property type="term" value="P:DNA strand elongation involved in DNA replication"/>
    <property type="evidence" value="ECO:0007669"/>
    <property type="project" value="TreeGrafter"/>
</dbReference>
<feature type="compositionally biased region" description="Basic and acidic residues" evidence="5">
    <location>
        <begin position="357"/>
        <end position="376"/>
    </location>
</feature>
<dbReference type="Pfam" id="PF09507">
    <property type="entry name" value="CDC27"/>
    <property type="match status" value="1"/>
</dbReference>
<accession>A0A0K8TTQ7</accession>
<keyword evidence="4" id="KW-0539">Nucleus</keyword>
<evidence type="ECO:0000256" key="5">
    <source>
        <dbReference type="SAM" id="MobiDB-lite"/>
    </source>
</evidence>
<proteinExistence type="evidence at transcript level"/>
<dbReference type="PANTHER" id="PTHR17598:SF13">
    <property type="entry name" value="DNA POLYMERASE DELTA SUBUNIT 3"/>
    <property type="match status" value="1"/>
</dbReference>
<feature type="compositionally biased region" description="Basic residues" evidence="5">
    <location>
        <begin position="325"/>
        <end position="342"/>
    </location>
</feature>
<dbReference type="InterPro" id="IPR041913">
    <property type="entry name" value="POLD3_sf"/>
</dbReference>
<feature type="compositionally biased region" description="Basic and acidic residues" evidence="5">
    <location>
        <begin position="184"/>
        <end position="198"/>
    </location>
</feature>
<evidence type="ECO:0000256" key="3">
    <source>
        <dbReference type="ARBA" id="ARBA00022705"/>
    </source>
</evidence>
<sequence>MDPEVKTAIFAELDHSVVDSNEKVNINQISQNWDLSFHECSEILQEWCKAQEKLELRQEFLVRGLDKNGVARICIVSKSQLDAVQKKFEKFHSSLFALEKEHETNSLDTKTLSEGKRISLPLECKIRTQDTILIEDDKNTPMPSTSKTIPSKKEPATPKKEPVTPKKNVENKNSVASMFANAKPKVEKVSPPQEKKSEGTSPIKPKSEVKTPTKGKNVKSTPTKRKANNSHANAAKMHKASIASFFGNVPAKKAPIKGEPVTPTKDKSEEKIEIEEIVDTQNSEEIPETPPVPDVPVEEENARKRSMTNESEDEVVKSSQTKSNPSKRFKSQEKKKLRKRGNRIMQMSDSSDEEEKENNVKESEEGLESEDKREGSEIESTPQKEPLAKKRRIKVKQQKFRTYEDENGYLVSEKYIEEVSCSDDEVEFVPDPKEEVKKVEKKPVQKAATKQGSITNFFGKK</sequence>
<dbReference type="GO" id="GO:1904161">
    <property type="term" value="P:DNA synthesis involved in UV-damage excision repair"/>
    <property type="evidence" value="ECO:0007669"/>
    <property type="project" value="TreeGrafter"/>
</dbReference>
<dbReference type="GO" id="GO:0006297">
    <property type="term" value="P:nucleotide-excision repair, DNA gap filling"/>
    <property type="evidence" value="ECO:0007669"/>
    <property type="project" value="TreeGrafter"/>
</dbReference>
<evidence type="ECO:0000313" key="6">
    <source>
        <dbReference type="EMBL" id="JAI17330.1"/>
    </source>
</evidence>
<feature type="compositionally biased region" description="Basic and acidic residues" evidence="5">
    <location>
        <begin position="151"/>
        <end position="170"/>
    </location>
</feature>
<dbReference type="GO" id="GO:0003887">
    <property type="term" value="F:DNA-directed DNA polymerase activity"/>
    <property type="evidence" value="ECO:0007669"/>
    <property type="project" value="TreeGrafter"/>
</dbReference>
<feature type="region of interest" description="Disordered" evidence="5">
    <location>
        <begin position="133"/>
        <end position="393"/>
    </location>
</feature>
<dbReference type="PANTHER" id="PTHR17598">
    <property type="entry name" value="DNA POLYMERASE DELTA SUBUNIT 3"/>
    <property type="match status" value="1"/>
</dbReference>
<dbReference type="InterPro" id="IPR019038">
    <property type="entry name" value="POLD3"/>
</dbReference>
<comment type="subcellular location">
    <subcellularLocation>
        <location evidence="1">Nucleus</location>
    </subcellularLocation>
</comment>
<dbReference type="AlphaFoldDB" id="A0A0K8TTQ7"/>
<dbReference type="EMBL" id="GDAI01000273">
    <property type="protein sequence ID" value="JAI17330.1"/>
    <property type="molecule type" value="mRNA"/>
</dbReference>
<dbReference type="Gene3D" id="3.90.1030.20">
    <property type="entry name" value="DNA polymerase delta, p66 (Cdc27) subunit, wHTH domain"/>
    <property type="match status" value="1"/>
</dbReference>
<organism evidence="6">
    <name type="scientific">Tabanus bromius</name>
    <name type="common">Band-eyed brown horse fly</name>
    <dbReference type="NCBI Taxonomy" id="304241"/>
    <lineage>
        <taxon>Eukaryota</taxon>
        <taxon>Metazoa</taxon>
        <taxon>Ecdysozoa</taxon>
        <taxon>Arthropoda</taxon>
        <taxon>Hexapoda</taxon>
        <taxon>Insecta</taxon>
        <taxon>Pterygota</taxon>
        <taxon>Neoptera</taxon>
        <taxon>Endopterygota</taxon>
        <taxon>Diptera</taxon>
        <taxon>Brachycera</taxon>
        <taxon>Tabanomorpha</taxon>
        <taxon>Tabanoidea</taxon>
        <taxon>Tabanidae</taxon>
        <taxon>Tabanus</taxon>
    </lineage>
</organism>
<name>A0A0K8TTQ7_TABBR</name>
<evidence type="ECO:0000256" key="2">
    <source>
        <dbReference type="ARBA" id="ARBA00017589"/>
    </source>
</evidence>
<evidence type="ECO:0000256" key="1">
    <source>
        <dbReference type="ARBA" id="ARBA00004123"/>
    </source>
</evidence>
<keyword evidence="3" id="KW-0235">DNA replication</keyword>
<evidence type="ECO:0000256" key="4">
    <source>
        <dbReference type="ARBA" id="ARBA00023242"/>
    </source>
</evidence>